<accession>W0VE46</accession>
<proteinExistence type="predicted"/>
<keyword evidence="3" id="KW-1185">Reference proteome</keyword>
<evidence type="ECO:0000313" key="2">
    <source>
        <dbReference type="EMBL" id="CDG85935.1"/>
    </source>
</evidence>
<evidence type="ECO:0000313" key="3">
    <source>
        <dbReference type="Proteomes" id="UP000027604"/>
    </source>
</evidence>
<name>W0VE46_9BURK</name>
<sequence length="82" mass="9197">MCGLDRQRFFPIAIAPSAKRRARQIAGWSLFGCLPPPFPIFFAMFACLDGGPAACLLHIAFLNIVYMENKLPHGILICYFHI</sequence>
<evidence type="ECO:0000256" key="1">
    <source>
        <dbReference type="SAM" id="Phobius"/>
    </source>
</evidence>
<dbReference type="Proteomes" id="UP000027604">
    <property type="component" value="Chromosome I"/>
</dbReference>
<dbReference type="HOGENOM" id="CLU_2553706_0_0_4"/>
<keyword evidence="1" id="KW-0472">Membrane</keyword>
<gene>
    <name evidence="2" type="ORF">GJA_5339</name>
</gene>
<dbReference type="EMBL" id="HG322949">
    <property type="protein sequence ID" value="CDG85935.1"/>
    <property type="molecule type" value="Genomic_DNA"/>
</dbReference>
<keyword evidence="1" id="KW-1133">Transmembrane helix</keyword>
<keyword evidence="1" id="KW-0812">Transmembrane</keyword>
<organism evidence="2 3">
    <name type="scientific">Janthinobacterium agaricidamnosum NBRC 102515 = DSM 9628</name>
    <dbReference type="NCBI Taxonomy" id="1349767"/>
    <lineage>
        <taxon>Bacteria</taxon>
        <taxon>Pseudomonadati</taxon>
        <taxon>Pseudomonadota</taxon>
        <taxon>Betaproteobacteria</taxon>
        <taxon>Burkholderiales</taxon>
        <taxon>Oxalobacteraceae</taxon>
        <taxon>Janthinobacterium</taxon>
    </lineage>
</organism>
<reference evidence="2 3" key="1">
    <citation type="journal article" date="2015" name="Genome Announc.">
        <title>Genome Sequence of Mushroom Soft-Rot Pathogen Janthinobacterium agaricidamnosum.</title>
        <authorList>
            <person name="Graupner K."/>
            <person name="Lackner G."/>
            <person name="Hertweck C."/>
        </authorList>
    </citation>
    <scope>NUCLEOTIDE SEQUENCE [LARGE SCALE GENOMIC DNA]</scope>
    <source>
        <strain evidence="3">NBRC 102515 / DSM 9628</strain>
    </source>
</reference>
<dbReference type="KEGG" id="jag:GJA_5339"/>
<feature type="transmembrane region" description="Helical" evidence="1">
    <location>
        <begin position="40"/>
        <end position="66"/>
    </location>
</feature>
<dbReference type="PATRIC" id="fig|1349767.4.peg.1933"/>
<dbReference type="AlphaFoldDB" id="W0VE46"/>
<protein>
    <submittedName>
        <fullName evidence="2">Uncharacterized protein</fullName>
    </submittedName>
</protein>